<name>A0AAD3THY3_NEPGR</name>
<accession>A0AAD3THY3</accession>
<evidence type="ECO:0000313" key="1">
    <source>
        <dbReference type="EMBL" id="GMH29905.1"/>
    </source>
</evidence>
<protein>
    <submittedName>
        <fullName evidence="1">Uncharacterized protein</fullName>
    </submittedName>
</protein>
<gene>
    <name evidence="1" type="ORF">Nepgr_031748</name>
</gene>
<reference evidence="1" key="1">
    <citation type="submission" date="2023-05" db="EMBL/GenBank/DDBJ databases">
        <title>Nepenthes gracilis genome sequencing.</title>
        <authorList>
            <person name="Fukushima K."/>
        </authorList>
    </citation>
    <scope>NUCLEOTIDE SEQUENCE</scope>
    <source>
        <strain evidence="1">SING2019-196</strain>
    </source>
</reference>
<proteinExistence type="predicted"/>
<dbReference type="EMBL" id="BSYO01000037">
    <property type="protein sequence ID" value="GMH29905.1"/>
    <property type="molecule type" value="Genomic_DNA"/>
</dbReference>
<dbReference type="Proteomes" id="UP001279734">
    <property type="component" value="Unassembled WGS sequence"/>
</dbReference>
<evidence type="ECO:0000313" key="2">
    <source>
        <dbReference type="Proteomes" id="UP001279734"/>
    </source>
</evidence>
<comment type="caution">
    <text evidence="1">The sequence shown here is derived from an EMBL/GenBank/DDBJ whole genome shotgun (WGS) entry which is preliminary data.</text>
</comment>
<organism evidence="1 2">
    <name type="scientific">Nepenthes gracilis</name>
    <name type="common">Slender pitcher plant</name>
    <dbReference type="NCBI Taxonomy" id="150966"/>
    <lineage>
        <taxon>Eukaryota</taxon>
        <taxon>Viridiplantae</taxon>
        <taxon>Streptophyta</taxon>
        <taxon>Embryophyta</taxon>
        <taxon>Tracheophyta</taxon>
        <taxon>Spermatophyta</taxon>
        <taxon>Magnoliopsida</taxon>
        <taxon>eudicotyledons</taxon>
        <taxon>Gunneridae</taxon>
        <taxon>Pentapetalae</taxon>
        <taxon>Caryophyllales</taxon>
        <taxon>Nepenthaceae</taxon>
        <taxon>Nepenthes</taxon>
    </lineage>
</organism>
<dbReference type="AlphaFoldDB" id="A0AAD3THY3"/>
<sequence>MLQILLELGYGRDAAVFVSCCWIPWAAVMRCSGQWPLIHAEGSIVLQSRDVDVQPSFFDVGMASLLYLESAACALAWASMPPIDVVLWRHLSCFSDSAAKLGCILGRSPCPICCGWLALLLFFATLMMYEADAIEWFLCPTGSFCSLRSLAAFGDAVDGS</sequence>
<keyword evidence="2" id="KW-1185">Reference proteome</keyword>